<evidence type="ECO:0000313" key="6">
    <source>
        <dbReference type="EMBL" id="AGF47252.1"/>
    </source>
</evidence>
<evidence type="ECO:0000256" key="1">
    <source>
        <dbReference type="ARBA" id="ARBA00008183"/>
    </source>
</evidence>
<dbReference type="HAMAP" id="MF_00142">
    <property type="entry name" value="CyaY"/>
    <property type="match status" value="1"/>
</dbReference>
<dbReference type="KEGG" id="kde:CDSE_0147"/>
<sequence>MKDIEFITLVDNTLEAVEDQINELLNDNIDVDVNINGRVLEILFNDKNHIVITPQIHLKELWLAALKKGGFHYYYDGFKWIDNRGGVDFCDKLSELCSSIVGRNIIIRL</sequence>
<dbReference type="STRING" id="1208919.CDSE_0147"/>
<dbReference type="RefSeq" id="WP_015396663.1">
    <property type="nucleotide sequence ID" value="NC_020294.1"/>
</dbReference>
<dbReference type="eggNOG" id="COG1965">
    <property type="taxonomic scope" value="Bacteria"/>
</dbReference>
<dbReference type="Gene3D" id="3.30.920.10">
    <property type="entry name" value="Frataxin/CyaY"/>
    <property type="match status" value="1"/>
</dbReference>
<dbReference type="EMBL" id="CP003803">
    <property type="protein sequence ID" value="AGF47252.1"/>
    <property type="molecule type" value="Genomic_DNA"/>
</dbReference>
<dbReference type="PATRIC" id="fig|1208919.3.peg.697"/>
<evidence type="ECO:0000256" key="4">
    <source>
        <dbReference type="HAMAP-Rule" id="MF_00142"/>
    </source>
</evidence>
<dbReference type="SMART" id="SM01219">
    <property type="entry name" value="Frataxin_Cyay"/>
    <property type="match status" value="1"/>
</dbReference>
<dbReference type="OrthoDB" id="285675at2"/>
<gene>
    <name evidence="4" type="primary">cyaY</name>
    <name evidence="6" type="ORF">CDSE_0147</name>
</gene>
<comment type="similarity">
    <text evidence="1 4">Belongs to the frataxin family.</text>
</comment>
<dbReference type="NCBIfam" id="TIGR03421">
    <property type="entry name" value="FeS_CyaY"/>
    <property type="match status" value="1"/>
</dbReference>
<dbReference type="Proteomes" id="UP000011547">
    <property type="component" value="Chromosome"/>
</dbReference>
<dbReference type="SUPFAM" id="SSF55387">
    <property type="entry name" value="Frataxin/Nqo15-like"/>
    <property type="match status" value="1"/>
</dbReference>
<dbReference type="HOGENOM" id="CLU_080880_3_0_4"/>
<protein>
    <recommendedName>
        <fullName evidence="4">Iron-sulfur cluster assembly protein CyaY</fullName>
    </recommendedName>
</protein>
<dbReference type="GO" id="GO:0016226">
    <property type="term" value="P:iron-sulfur cluster assembly"/>
    <property type="evidence" value="ECO:0007669"/>
    <property type="project" value="UniProtKB-UniRule"/>
</dbReference>
<proteinExistence type="inferred from homology"/>
<reference evidence="6 7" key="1">
    <citation type="journal article" date="2013" name="Genome Biol. Evol.">
        <title>Genome evolution and phylogenomic analysis of candidatus kinetoplastibacterium, the betaproteobacterial endosymbionts of strigomonas and angomonas.</title>
        <authorList>
            <person name="Alves J.M."/>
            <person name="Serrano M.G."/>
            <person name="Maia da Silva F."/>
            <person name="Voegtly L.J."/>
            <person name="Matveyev A.V."/>
            <person name="Teixeira M.M."/>
            <person name="Camargo E.P."/>
            <person name="Buck G.A."/>
        </authorList>
    </citation>
    <scope>NUCLEOTIDE SEQUENCE [LARGE SCALE GENOMIC DNA]</scope>
    <source>
        <strain evidence="6 7">TCC079E</strain>
    </source>
</reference>
<evidence type="ECO:0000256" key="3">
    <source>
        <dbReference type="ARBA" id="ARBA00023004"/>
    </source>
</evidence>
<feature type="coiled-coil region" evidence="5">
    <location>
        <begin position="7"/>
        <end position="34"/>
    </location>
</feature>
<comment type="function">
    <text evidence="4">Involved in iron-sulfur (Fe-S) cluster assembly. May act as a regulator of Fe-S biogenesis.</text>
</comment>
<dbReference type="InterPro" id="IPR002908">
    <property type="entry name" value="Frataxin/CyaY"/>
</dbReference>
<organism evidence="6 7">
    <name type="scientific">Candidatus Kinetoplastidibacterium desouzai TCC079E</name>
    <dbReference type="NCBI Taxonomy" id="1208919"/>
    <lineage>
        <taxon>Bacteria</taxon>
        <taxon>Pseudomonadati</taxon>
        <taxon>Pseudomonadota</taxon>
        <taxon>Betaproteobacteria</taxon>
        <taxon>Candidatus Kinetoplastidibacterium</taxon>
    </lineage>
</organism>
<dbReference type="Pfam" id="PF01491">
    <property type="entry name" value="Frataxin_Cyay"/>
    <property type="match status" value="1"/>
</dbReference>
<keyword evidence="5" id="KW-0175">Coiled coil</keyword>
<dbReference type="InterPro" id="IPR047584">
    <property type="entry name" value="CyaY"/>
</dbReference>
<dbReference type="GO" id="GO:0008199">
    <property type="term" value="F:ferric iron binding"/>
    <property type="evidence" value="ECO:0007669"/>
    <property type="project" value="InterPro"/>
</dbReference>
<name>M1LNK2_9PROT</name>
<dbReference type="PROSITE" id="PS50810">
    <property type="entry name" value="FRATAXIN_2"/>
    <property type="match status" value="1"/>
</dbReference>
<evidence type="ECO:0000313" key="7">
    <source>
        <dbReference type="Proteomes" id="UP000011547"/>
    </source>
</evidence>
<evidence type="ECO:0000256" key="2">
    <source>
        <dbReference type="ARBA" id="ARBA00022723"/>
    </source>
</evidence>
<keyword evidence="2 4" id="KW-0479">Metal-binding</keyword>
<keyword evidence="3 4" id="KW-0408">Iron</keyword>
<dbReference type="GO" id="GO:0005737">
    <property type="term" value="C:cytoplasm"/>
    <property type="evidence" value="ECO:0007669"/>
    <property type="project" value="UniProtKB-ARBA"/>
</dbReference>
<dbReference type="InterPro" id="IPR036524">
    <property type="entry name" value="Frataxin/CyaY_sf"/>
</dbReference>
<accession>M1LNK2</accession>
<dbReference type="AlphaFoldDB" id="M1LNK2"/>
<keyword evidence="7" id="KW-1185">Reference proteome</keyword>
<evidence type="ECO:0000256" key="5">
    <source>
        <dbReference type="SAM" id="Coils"/>
    </source>
</evidence>